<dbReference type="AlphaFoldDB" id="A0AA50DGN7"/>
<gene>
    <name evidence="1" type="ORF">Q9313_26890</name>
</gene>
<dbReference type="Proteomes" id="UP001234585">
    <property type="component" value="Plasmid unnamed4"/>
</dbReference>
<dbReference type="EMBL" id="CP132306">
    <property type="protein sequence ID" value="WLS01025.1"/>
    <property type="molecule type" value="Genomic_DNA"/>
</dbReference>
<evidence type="ECO:0000313" key="1">
    <source>
        <dbReference type="EMBL" id="WLS01025.1"/>
    </source>
</evidence>
<dbReference type="RefSeq" id="WP_306041227.1">
    <property type="nucleotide sequence ID" value="NZ_CP132306.1"/>
</dbReference>
<geneLocation type="plasmid" evidence="1 2">
    <name>unnamed4</name>
</geneLocation>
<keyword evidence="1" id="KW-0614">Plasmid</keyword>
<reference evidence="1 2" key="1">
    <citation type="submission" date="2023-08" db="EMBL/GenBank/DDBJ databases">
        <title>Pathogen: clinical or host-associated sample.</title>
        <authorList>
            <person name="Hergert J."/>
            <person name="Casey R."/>
            <person name="Wagner J."/>
            <person name="Young E.L."/>
            <person name="Oakeson K.F."/>
        </authorList>
    </citation>
    <scope>NUCLEOTIDE SEQUENCE [LARGE SCALE GENOMIC DNA]</scope>
    <source>
        <strain evidence="1 2">1760953</strain>
        <plasmid evidence="1 2">unnamed4</plasmid>
    </source>
</reference>
<sequence>MTIEDTMQGHIDRIAVLNGFLRELHLGRRSKERAVARKVRRNLIAEIEEMIAYERDELAVDETYIRRTSESDRVQDEGVDLGWSDADDFSTIYDTVALLDIAPLISEEGEAFDPAMNRWYRVEEGYPKKVPVSANELGDLMGLIERIEEALDITFTVERFFWTEEALTIASFAQEGREAAAG</sequence>
<name>A0AA50DGN7_9HYPH</name>
<accession>A0AA50DGN7</accession>
<organism evidence="1 2">
    <name type="scientific">Shinella sumterensis</name>
    <dbReference type="NCBI Taxonomy" id="1967501"/>
    <lineage>
        <taxon>Bacteria</taxon>
        <taxon>Pseudomonadati</taxon>
        <taxon>Pseudomonadota</taxon>
        <taxon>Alphaproteobacteria</taxon>
        <taxon>Hyphomicrobiales</taxon>
        <taxon>Rhizobiaceae</taxon>
        <taxon>Shinella</taxon>
    </lineage>
</organism>
<proteinExistence type="predicted"/>
<keyword evidence="2" id="KW-1185">Reference proteome</keyword>
<protein>
    <submittedName>
        <fullName evidence="1">Uncharacterized protein</fullName>
    </submittedName>
</protein>
<evidence type="ECO:0000313" key="2">
    <source>
        <dbReference type="Proteomes" id="UP001234585"/>
    </source>
</evidence>